<proteinExistence type="predicted"/>
<protein>
    <submittedName>
        <fullName evidence="1">Uncharacterized protein</fullName>
    </submittedName>
</protein>
<reference evidence="1 2" key="1">
    <citation type="journal article" date="2015" name="Genome Biol.">
        <title>Comparative genomics of Steinernema reveals deeply conserved gene regulatory networks.</title>
        <authorList>
            <person name="Dillman A.R."/>
            <person name="Macchietto M."/>
            <person name="Porter C.F."/>
            <person name="Rogers A."/>
            <person name="Williams B."/>
            <person name="Antoshechkin I."/>
            <person name="Lee M.M."/>
            <person name="Goodwin Z."/>
            <person name="Lu X."/>
            <person name="Lewis E.E."/>
            <person name="Goodrich-Blair H."/>
            <person name="Stock S.P."/>
            <person name="Adams B.J."/>
            <person name="Sternberg P.W."/>
            <person name="Mortazavi A."/>
        </authorList>
    </citation>
    <scope>NUCLEOTIDE SEQUENCE [LARGE SCALE GENOMIC DNA]</scope>
    <source>
        <strain evidence="1 2">ALL</strain>
    </source>
</reference>
<gene>
    <name evidence="1" type="ORF">L596_004418</name>
</gene>
<dbReference type="AlphaFoldDB" id="A0A4U8UVN5"/>
<dbReference type="Proteomes" id="UP000298663">
    <property type="component" value="Unassembled WGS sequence"/>
</dbReference>
<dbReference type="EMBL" id="AZBU02000001">
    <property type="protein sequence ID" value="TMS37500.1"/>
    <property type="molecule type" value="Genomic_DNA"/>
</dbReference>
<evidence type="ECO:0000313" key="2">
    <source>
        <dbReference type="Proteomes" id="UP000298663"/>
    </source>
</evidence>
<keyword evidence="2" id="KW-1185">Reference proteome</keyword>
<accession>A0A4U8UVN5</accession>
<reference evidence="1 2" key="2">
    <citation type="journal article" date="2019" name="G3 (Bethesda)">
        <title>Hybrid Assembly of the Genome of the Entomopathogenic Nematode Steinernema carpocapsae Identifies the X-Chromosome.</title>
        <authorList>
            <person name="Serra L."/>
            <person name="Macchietto M."/>
            <person name="Macias-Munoz A."/>
            <person name="McGill C.J."/>
            <person name="Rodriguez I.M."/>
            <person name="Rodriguez B."/>
            <person name="Murad R."/>
            <person name="Mortazavi A."/>
        </authorList>
    </citation>
    <scope>NUCLEOTIDE SEQUENCE [LARGE SCALE GENOMIC DNA]</scope>
    <source>
        <strain evidence="1 2">ALL</strain>
    </source>
</reference>
<organism evidence="1 2">
    <name type="scientific">Steinernema carpocapsae</name>
    <name type="common">Entomopathogenic nematode</name>
    <dbReference type="NCBI Taxonomy" id="34508"/>
    <lineage>
        <taxon>Eukaryota</taxon>
        <taxon>Metazoa</taxon>
        <taxon>Ecdysozoa</taxon>
        <taxon>Nematoda</taxon>
        <taxon>Chromadorea</taxon>
        <taxon>Rhabditida</taxon>
        <taxon>Tylenchina</taxon>
        <taxon>Panagrolaimomorpha</taxon>
        <taxon>Strongyloidoidea</taxon>
        <taxon>Steinernematidae</taxon>
        <taxon>Steinernema</taxon>
    </lineage>
</organism>
<comment type="caution">
    <text evidence="1">The sequence shown here is derived from an EMBL/GenBank/DDBJ whole genome shotgun (WGS) entry which is preliminary data.</text>
</comment>
<sequence length="66" mass="7078">MRKRTCGRSLFALDTHASAFKHADTLNTFDMAVAGFNNCRPPTDRSDAGRAIHEVSLSPSADVANG</sequence>
<name>A0A4U8UVN5_STECR</name>
<evidence type="ECO:0000313" key="1">
    <source>
        <dbReference type="EMBL" id="TMS37500.1"/>
    </source>
</evidence>